<dbReference type="RefSeq" id="WP_382422904.1">
    <property type="nucleotide sequence ID" value="NZ_JBHSCW010000007.1"/>
</dbReference>
<evidence type="ECO:0000313" key="2">
    <source>
        <dbReference type="Proteomes" id="UP001595799"/>
    </source>
</evidence>
<gene>
    <name evidence="1" type="ORF">ACFOW6_13470</name>
</gene>
<protein>
    <submittedName>
        <fullName evidence="1">Class I SAM-dependent methyltransferase</fullName>
    </submittedName>
</protein>
<dbReference type="Proteomes" id="UP001595799">
    <property type="component" value="Unassembled WGS sequence"/>
</dbReference>
<name>A0ABV8UPS7_9PROT</name>
<dbReference type="EMBL" id="JBHSCW010000007">
    <property type="protein sequence ID" value="MFC4352555.1"/>
    <property type="molecule type" value="Genomic_DNA"/>
</dbReference>
<dbReference type="GO" id="GO:0008168">
    <property type="term" value="F:methyltransferase activity"/>
    <property type="evidence" value="ECO:0007669"/>
    <property type="project" value="UniProtKB-KW"/>
</dbReference>
<proteinExistence type="predicted"/>
<evidence type="ECO:0000313" key="1">
    <source>
        <dbReference type="EMBL" id="MFC4352555.1"/>
    </source>
</evidence>
<keyword evidence="2" id="KW-1185">Reference proteome</keyword>
<dbReference type="GO" id="GO:0032259">
    <property type="term" value="P:methylation"/>
    <property type="evidence" value="ECO:0007669"/>
    <property type="project" value="UniProtKB-KW"/>
</dbReference>
<reference evidence="2" key="1">
    <citation type="journal article" date="2019" name="Int. J. Syst. Evol. Microbiol.">
        <title>The Global Catalogue of Microorganisms (GCM) 10K type strain sequencing project: providing services to taxonomists for standard genome sequencing and annotation.</title>
        <authorList>
            <consortium name="The Broad Institute Genomics Platform"/>
            <consortium name="The Broad Institute Genome Sequencing Center for Infectious Disease"/>
            <person name="Wu L."/>
            <person name="Ma J."/>
        </authorList>
    </citation>
    <scope>NUCLEOTIDE SEQUENCE [LARGE SCALE GENOMIC DNA]</scope>
    <source>
        <strain evidence="2">CECT 8472</strain>
    </source>
</reference>
<comment type="caution">
    <text evidence="1">The sequence shown here is derived from an EMBL/GenBank/DDBJ whole genome shotgun (WGS) entry which is preliminary data.</text>
</comment>
<dbReference type="InterPro" id="IPR008884">
    <property type="entry name" value="TylF_MeTrfase"/>
</dbReference>
<keyword evidence="1" id="KW-0808">Transferase</keyword>
<dbReference type="PANTHER" id="PTHR40036">
    <property type="entry name" value="MACROCIN O-METHYLTRANSFERASE"/>
    <property type="match status" value="1"/>
</dbReference>
<dbReference type="PANTHER" id="PTHR40036:SF1">
    <property type="entry name" value="MACROCIN O-METHYLTRANSFERASE"/>
    <property type="match status" value="1"/>
</dbReference>
<accession>A0ABV8UPS7</accession>
<keyword evidence="1" id="KW-0489">Methyltransferase</keyword>
<organism evidence="1 2">
    <name type="scientific">Fodinicurvata halophila</name>
    <dbReference type="NCBI Taxonomy" id="1419723"/>
    <lineage>
        <taxon>Bacteria</taxon>
        <taxon>Pseudomonadati</taxon>
        <taxon>Pseudomonadota</taxon>
        <taxon>Alphaproteobacteria</taxon>
        <taxon>Rhodospirillales</taxon>
        <taxon>Rhodovibrionaceae</taxon>
        <taxon>Fodinicurvata</taxon>
    </lineage>
</organism>
<dbReference type="InterPro" id="IPR029063">
    <property type="entry name" value="SAM-dependent_MTases_sf"/>
</dbReference>
<dbReference type="Pfam" id="PF13578">
    <property type="entry name" value="Methyltransf_24"/>
    <property type="match status" value="1"/>
</dbReference>
<dbReference type="Pfam" id="PF05711">
    <property type="entry name" value="TylF"/>
    <property type="match status" value="1"/>
</dbReference>
<dbReference type="Gene3D" id="3.40.50.150">
    <property type="entry name" value="Vaccinia Virus protein VP39"/>
    <property type="match status" value="2"/>
</dbReference>
<dbReference type="SUPFAM" id="SSF53335">
    <property type="entry name" value="S-adenosyl-L-methionine-dependent methyltransferases"/>
    <property type="match status" value="2"/>
</dbReference>
<sequence length="487" mass="54572">MSRSFDFAAHPEFAEIWEKVQPYTMTSPERGFALYQAVNAVIDNGIEGRFVECGVWRGGSAMIMALALMKRGARRELVLFDTFEGMTEPGEADRDFNDKSAAELMAGSEGGQFAELVIAAAELEDVRTALASTGYNMGLVRFIKGDVRKTLATTSTQKIALLRLDTDFYDSTLAELRELWPRLAHKGLFIIDDYGHWKGARQAFHDYFEDPEHDYTMPLLWRIDYTGYGGVKMQDRVVPGIPRYDYIPPGFDCPQLTGLFPHATAQDPYQVKWPYLRAQVPHIWRSDTRDHKSWQTGNASVEEAACLYTLAKQFTGQRGLEIGTHFGWTAAHLVAAGLHLDCIDPEFNTGDRVAQVTKALSQVQGEGSFRFYGGFSPDMVEEARLAEQAPWSFAFIDGSHDGDGPRNDALAVLPHLAGNAIVVFHDLTSPFVERGLYAMKMAGFDTRLFVTMQVLGVAWRGNVAIPEHVRDPNTPPYLPKHLEKYQR</sequence>